<feature type="chain" id="PRO_5046348431" evidence="1">
    <location>
        <begin position="17"/>
        <end position="206"/>
    </location>
</feature>
<evidence type="ECO:0000313" key="2">
    <source>
        <dbReference type="EMBL" id="MCD8740889.1"/>
    </source>
</evidence>
<evidence type="ECO:0000313" key="3">
    <source>
        <dbReference type="Proteomes" id="UP001199919"/>
    </source>
</evidence>
<accession>A0ABS8U4Y9</accession>
<keyword evidence="1" id="KW-0732">Signal</keyword>
<gene>
    <name evidence="2" type="ORF">LT679_09780</name>
</gene>
<feature type="signal peptide" evidence="1">
    <location>
        <begin position="1"/>
        <end position="16"/>
    </location>
</feature>
<sequence length="206" mass="23898">MRSTLLLLLIAFYCSAQDKLHKVTPSQSEQYCVYVGKHDAANRKSFYPFNKSVKIELIGFLDEVQWTNLIKTADSARNLKKEMYIKLDDKSYRLNKGRLMATTVLSHHKIDELTDILYNYKYPPMQSSKGSILIDEPVGCYNPRNAIVFKDLNNKIIEYIEICFECSKSKFSSAEIRTPNYCGRTYRMLKDFFVDNGIAYGTTYLK</sequence>
<dbReference type="RefSeq" id="WP_232177287.1">
    <property type="nucleotide sequence ID" value="NZ_JAJPWV010000003.1"/>
</dbReference>
<proteinExistence type="predicted"/>
<dbReference type="Proteomes" id="UP001199919">
    <property type="component" value="Unassembled WGS sequence"/>
</dbReference>
<name>A0ABS8U4Y9_9SPHI</name>
<organism evidence="2 3">
    <name type="scientific">Mucilaginibacter roseus</name>
    <dbReference type="NCBI Taxonomy" id="1528868"/>
    <lineage>
        <taxon>Bacteria</taxon>
        <taxon>Pseudomonadati</taxon>
        <taxon>Bacteroidota</taxon>
        <taxon>Sphingobacteriia</taxon>
        <taxon>Sphingobacteriales</taxon>
        <taxon>Sphingobacteriaceae</taxon>
        <taxon>Mucilaginibacter</taxon>
    </lineage>
</organism>
<keyword evidence="3" id="KW-1185">Reference proteome</keyword>
<evidence type="ECO:0000256" key="1">
    <source>
        <dbReference type="SAM" id="SignalP"/>
    </source>
</evidence>
<dbReference type="EMBL" id="JAJPWV010000003">
    <property type="protein sequence ID" value="MCD8740889.1"/>
    <property type="molecule type" value="Genomic_DNA"/>
</dbReference>
<protein>
    <submittedName>
        <fullName evidence="2">Uncharacterized protein</fullName>
    </submittedName>
</protein>
<reference evidence="2 3" key="1">
    <citation type="submission" date="2021-12" db="EMBL/GenBank/DDBJ databases">
        <title>Mucilaginibacter roseus genome.</title>
        <authorList>
            <person name="Ferreira J.R."/>
            <person name="Newman J.D."/>
        </authorList>
    </citation>
    <scope>NUCLEOTIDE SEQUENCE [LARGE SCALE GENOMIC DNA]</scope>
    <source>
        <strain evidence="2 3">LMG 28454</strain>
    </source>
</reference>
<comment type="caution">
    <text evidence="2">The sequence shown here is derived from an EMBL/GenBank/DDBJ whole genome shotgun (WGS) entry which is preliminary data.</text>
</comment>